<evidence type="ECO:0000313" key="3">
    <source>
        <dbReference type="EMBL" id="CUG90101.1"/>
    </source>
</evidence>
<gene>
    <name evidence="3" type="ORF">BSAL_25005</name>
</gene>
<evidence type="ECO:0000313" key="4">
    <source>
        <dbReference type="Proteomes" id="UP000051952"/>
    </source>
</evidence>
<dbReference type="GO" id="GO:0005737">
    <property type="term" value="C:cytoplasm"/>
    <property type="evidence" value="ECO:0007669"/>
    <property type="project" value="InterPro"/>
</dbReference>
<accession>A0A0S4JIG4</accession>
<evidence type="ECO:0000259" key="2">
    <source>
        <dbReference type="Pfam" id="PF04194"/>
    </source>
</evidence>
<dbReference type="PANTHER" id="PTHR46421">
    <property type="entry name" value="PROGRAMMED CELL DEATH PROTEIN 2-LIKE"/>
    <property type="match status" value="1"/>
</dbReference>
<feature type="domain" description="Programmed cell death protein 2 C-terminal" evidence="2">
    <location>
        <begin position="219"/>
        <end position="317"/>
    </location>
</feature>
<dbReference type="EMBL" id="CYKH01001793">
    <property type="protein sequence ID" value="CUG90101.1"/>
    <property type="molecule type" value="Genomic_DNA"/>
</dbReference>
<dbReference type="InterPro" id="IPR007320">
    <property type="entry name" value="PDCD2_C"/>
</dbReference>
<dbReference type="Pfam" id="PF04194">
    <property type="entry name" value="PDCD2_C"/>
    <property type="match status" value="1"/>
</dbReference>
<protein>
    <recommendedName>
        <fullName evidence="2">Programmed cell death protein 2 C-terminal domain-containing protein</fullName>
    </recommendedName>
</protein>
<dbReference type="Proteomes" id="UP000051952">
    <property type="component" value="Unassembled WGS sequence"/>
</dbReference>
<dbReference type="VEuPathDB" id="TriTrypDB:BSAL_25005"/>
<dbReference type="OMA" id="VCGHAMS"/>
<sequence>MPPATDPMMLGVYDGYLPLAHDQLSSLTKCGGNAVLHPIVAKSTQSTSGAVVTKAAVTTKNQLEEWTTCGVCQGKMYLLLQAFAPLPNTTDDSHNRMLYVYGCNSAQCAAKPSQSWVAVSLQVDREDDDAAAAEEEGDEEEEPIPVGPTPVEFLPNRSSFPPIAVDIMPEPSKETIVPTDIERRIIEETEANASAGDASTEDVQELEDHIDLKNKPIDVSYDKFRRRIARCPRQVLRYQRGGVPLFMNPLKSSELTVPPCEHCGGVRAMELQLLPTLLYFVHSKDYVSSGKPHGDDGVDFATATIFSCAKGCLSKASSSSSSSDDSAPTIILQKEFLFVEPAPSVVEEQGGVPDLRGYFAPEAKDASAAAAAVASDEADEAA</sequence>
<dbReference type="PANTHER" id="PTHR46421:SF2">
    <property type="entry name" value="PROGRAMMED CELL DEATH PROTEIN 2 C-TERMINAL DOMAIN-CONTAINING PROTEIN"/>
    <property type="match status" value="1"/>
</dbReference>
<feature type="region of interest" description="Disordered" evidence="1">
    <location>
        <begin position="126"/>
        <end position="155"/>
    </location>
</feature>
<keyword evidence="4" id="KW-1185">Reference proteome</keyword>
<proteinExistence type="predicted"/>
<name>A0A0S4JIG4_BODSA</name>
<feature type="compositionally biased region" description="Acidic residues" evidence="1">
    <location>
        <begin position="126"/>
        <end position="143"/>
    </location>
</feature>
<dbReference type="AlphaFoldDB" id="A0A0S4JIG4"/>
<reference evidence="4" key="1">
    <citation type="submission" date="2015-09" db="EMBL/GenBank/DDBJ databases">
        <authorList>
            <consortium name="Pathogen Informatics"/>
        </authorList>
    </citation>
    <scope>NUCLEOTIDE SEQUENCE [LARGE SCALE GENOMIC DNA]</scope>
    <source>
        <strain evidence="4">Lake Konstanz</strain>
    </source>
</reference>
<dbReference type="InterPro" id="IPR052815">
    <property type="entry name" value="PDCD2-like_regulator"/>
</dbReference>
<organism evidence="3 4">
    <name type="scientific">Bodo saltans</name>
    <name type="common">Flagellated protozoan</name>
    <dbReference type="NCBI Taxonomy" id="75058"/>
    <lineage>
        <taxon>Eukaryota</taxon>
        <taxon>Discoba</taxon>
        <taxon>Euglenozoa</taxon>
        <taxon>Kinetoplastea</taxon>
        <taxon>Metakinetoplastina</taxon>
        <taxon>Eubodonida</taxon>
        <taxon>Bodonidae</taxon>
        <taxon>Bodo</taxon>
    </lineage>
</organism>
<dbReference type="OrthoDB" id="366284at2759"/>
<evidence type="ECO:0000256" key="1">
    <source>
        <dbReference type="SAM" id="MobiDB-lite"/>
    </source>
</evidence>